<comment type="caution">
    <text evidence="2">The sequence shown here is derived from an EMBL/GenBank/DDBJ whole genome shotgun (WGS) entry which is preliminary data.</text>
</comment>
<protein>
    <recommendedName>
        <fullName evidence="4">CsbD family protein</fullName>
    </recommendedName>
</protein>
<sequence>MTAPDDKDGLDKTIEQTGQTLGEAVGNVGDLGAEVAEPIIDDADTAAAEALDTIEAAQSAIGGIVARATGILRSQPAIVLVVGAAIVIGAAVWRRR</sequence>
<keyword evidence="1" id="KW-0472">Membrane</keyword>
<dbReference type="EMBL" id="JAHBOM010000008">
    <property type="protein sequence ID" value="MBU8823563.1"/>
    <property type="molecule type" value="Genomic_DNA"/>
</dbReference>
<proteinExistence type="predicted"/>
<evidence type="ECO:0000313" key="3">
    <source>
        <dbReference type="Proteomes" id="UP000696413"/>
    </source>
</evidence>
<evidence type="ECO:0000256" key="1">
    <source>
        <dbReference type="SAM" id="Phobius"/>
    </source>
</evidence>
<gene>
    <name evidence="2" type="ORF">KL859_11850</name>
</gene>
<dbReference type="RefSeq" id="WP_073678755.1">
    <property type="nucleotide sequence ID" value="NZ_JAHBOL010000004.1"/>
</dbReference>
<reference evidence="2 3" key="1">
    <citation type="submission" date="2021-05" db="EMBL/GenBank/DDBJ databases">
        <title>Draft Genome Sequences of Clinical Respiratory Isolates of Mycobacterium goodii Recovered in Ireland.</title>
        <authorList>
            <person name="Flanagan P.R."/>
            <person name="Mok S."/>
            <person name="Roycroft E."/>
            <person name="Rogers T.R."/>
            <person name="Fitzgibbon M."/>
        </authorList>
    </citation>
    <scope>NUCLEOTIDE SEQUENCE [LARGE SCALE GENOMIC DNA]</scope>
    <source>
        <strain evidence="2 3">14IE55</strain>
    </source>
</reference>
<organism evidence="2 3">
    <name type="scientific">Mycolicibacterium goodii</name>
    <name type="common">Mycobacterium goodii</name>
    <dbReference type="NCBI Taxonomy" id="134601"/>
    <lineage>
        <taxon>Bacteria</taxon>
        <taxon>Bacillati</taxon>
        <taxon>Actinomycetota</taxon>
        <taxon>Actinomycetes</taxon>
        <taxon>Mycobacteriales</taxon>
        <taxon>Mycobacteriaceae</taxon>
        <taxon>Mycolicibacterium</taxon>
    </lineage>
</organism>
<name>A0ABS6HMX5_MYCGD</name>
<evidence type="ECO:0008006" key="4">
    <source>
        <dbReference type="Google" id="ProtNLM"/>
    </source>
</evidence>
<accession>A0ABS6HMX5</accession>
<keyword evidence="3" id="KW-1185">Reference proteome</keyword>
<keyword evidence="1" id="KW-0812">Transmembrane</keyword>
<evidence type="ECO:0000313" key="2">
    <source>
        <dbReference type="EMBL" id="MBU8823563.1"/>
    </source>
</evidence>
<feature type="transmembrane region" description="Helical" evidence="1">
    <location>
        <begin position="77"/>
        <end position="93"/>
    </location>
</feature>
<keyword evidence="1" id="KW-1133">Transmembrane helix</keyword>
<dbReference type="Proteomes" id="UP000696413">
    <property type="component" value="Unassembled WGS sequence"/>
</dbReference>